<dbReference type="SUPFAM" id="SSF53335">
    <property type="entry name" value="S-adenosyl-L-methionine-dependent methyltransferases"/>
    <property type="match status" value="1"/>
</dbReference>
<keyword evidence="8" id="KW-1185">Reference proteome</keyword>
<evidence type="ECO:0000313" key="7">
    <source>
        <dbReference type="EMBL" id="KAB1631365.1"/>
    </source>
</evidence>
<keyword evidence="3 7" id="KW-0808">Transferase</keyword>
<dbReference type="GO" id="GO:0009007">
    <property type="term" value="F:site-specific DNA-methyltransferase (adenine-specific) activity"/>
    <property type="evidence" value="ECO:0007669"/>
    <property type="project" value="UniProtKB-EC"/>
</dbReference>
<feature type="domain" description="Type II methyltransferase M.TaqI-like" evidence="6">
    <location>
        <begin position="649"/>
        <end position="973"/>
    </location>
</feature>
<accession>A0A7C8FXH0</accession>
<dbReference type="RefSeq" id="WP_158036781.1">
    <property type="nucleotide sequence ID" value="NZ_BAAAZV010000020.1"/>
</dbReference>
<dbReference type="InterPro" id="IPR029063">
    <property type="entry name" value="SAM-dependent_MTases_sf"/>
</dbReference>
<dbReference type="Pfam" id="PF07669">
    <property type="entry name" value="Eco57I"/>
    <property type="match status" value="1"/>
</dbReference>
<keyword evidence="2 7" id="KW-0489">Methyltransferase</keyword>
<sequence length="1572" mass="176715">MAASDAIIIGESWISEHFFTSDSTKESFQAKVHEREQEWKQQRADGLESPLSRFEHIMPQLASVFGSLSENDDGIGGSVAVAAQTLDDLYLTLRRALGYEAAGLTRHTSGSLHLIGTEGIDGAPLALVDARFARSVEDVIRRDAPDAPADNLLLPTALPESGPLTNLDTDEKTLEFTNTARLLSELFIRDGGPRFALVFAGGWALVAERERWAEGRYLAINLQLVVERNDRGNGKELNRAVTCLDAESLAPDPDGEIWWAGVLEDSVRHTVGVSSELRDGVREAIEIIANDVVRQRRIKGLEPLPDHEAQPLAKQSLRFLYRILFLLYAEASPELGVLPVGAPEYESGYSLDRLRDLTLVTLTSERSREGRHLYESLNRLFTLVDQGNAAKQPVSPAPVDAGEGLHFEALRADLFRPDRTALIDEVGLSNVALQRVLDRLLLTRSKQSGRRKRAERGFISYAELGINQLGAVYEGLMSYTGFFATEPLYEVARNANPEKGSWVIPVSRVDALEGTEKELIASSLVRVEDAQGQSVPRRYETGEFVFRLAGRERQQSASYYSPEVLTRFTVSQALAELLDQDGVRTPAREILQITVCEPALGSGAFAIEAVRQLAAAYLKRRQEELDTTIDPDEYPRELQKAKAYIALHQTYGVDLNATAVELAEISLWLDTMVAGLQGPWFGLHLRRGNSLIGARHAFYSKDAVKSRRWLKEEPDAVPLTTNPAGRIPHFVLPAVGWGSAVDAKEAKELAPETLKRLKGWRKTVTAKPSTKQLDRLQSLGYRVEALWQLALRRLEIAESQIRRSVDVWGAEDLPEGGEVSREKIEAALADPDGAYGRLRRVMDAWCALWYWPLTVDEADWPEPPTLDEWLDTLEALLGKDYERSKIVRKMGDTQVMLTPSRDWDALDDAEKLDLGYASARSVEMALAEHPWLNTAADIAEQQGFFHWELDFAKVFAHGGFDLQVGNPPWVRPQFKLNDVLSEFNPLLGLSDIRKASNLSAFSDEVRRYVLHESSRMTTDQRYYRDQTIWEFSGKGQLDLYMIFMWQCHRHMFLKKTMNGVVGLIHQESHLTSEKNYKNLRAFAYLTLRRHWEFTNELKLFDIQNQKHFSVNVYSNERGIVDFVSAVGLLLPVMLENSWLQYKKRILGGSIPPLKNTETGTWNISPHPDRIIRVTDVELEQWARYYPELTDYKTVPFSYLQFGKLQGVLDAINSHVRIDPRSNEAIPVKSVPSEGGDKSWWQPKDVGKVVLQGSHFNIWEPVYKTPNSTMKSSTDWRDVSLRGLPVQWLPACVHRAERAPAQSTSSLTVIWRKMIDTSGSRSLIPAALPLGHSIAQSVAGVSFTSGALGIRVLASMGTLLTDFYVKARQINNASVGTFFSLPILFESSRKITNWAVLRVGRLGALRTWDRGLWDAAVQNGIDPRDSWTKTHTGMDSSLFPPSLDWTPSLGLRCDSDRYWAELEVDVLACMACNLTVEDICSIYRVRFGALRDSDSGKGTYAHLYDANGWLVPSSVLKIWRQQGDNIAQADRTITNASGNTYTYELPFVTYDREEDMRVAYAEFERRLQDQGER</sequence>
<evidence type="ECO:0000256" key="3">
    <source>
        <dbReference type="ARBA" id="ARBA00022679"/>
    </source>
</evidence>
<proteinExistence type="predicted"/>
<reference evidence="7 8" key="1">
    <citation type="submission" date="2019-09" db="EMBL/GenBank/DDBJ databases">
        <title>Phylogeny of genus Pseudoclavibacter and closely related genus.</title>
        <authorList>
            <person name="Li Y."/>
        </authorList>
    </citation>
    <scope>NUCLEOTIDE SEQUENCE [LARGE SCALE GENOMIC DNA]</scope>
    <source>
        <strain evidence="7 8">JCM 16921</strain>
    </source>
</reference>
<dbReference type="GO" id="GO:0006304">
    <property type="term" value="P:DNA modification"/>
    <property type="evidence" value="ECO:0007669"/>
    <property type="project" value="InterPro"/>
</dbReference>
<name>A0A7C8FXH0_9MICO</name>
<dbReference type="InterPro" id="IPR050953">
    <property type="entry name" value="N4_N6_ade-DNA_methylase"/>
</dbReference>
<dbReference type="PANTHER" id="PTHR33841:SF1">
    <property type="entry name" value="DNA METHYLTRANSFERASE A"/>
    <property type="match status" value="1"/>
</dbReference>
<evidence type="ECO:0000256" key="1">
    <source>
        <dbReference type="ARBA" id="ARBA00011900"/>
    </source>
</evidence>
<keyword evidence="4" id="KW-0949">S-adenosyl-L-methionine</keyword>
<comment type="catalytic activity">
    <reaction evidence="5">
        <text>a 2'-deoxyadenosine in DNA + S-adenosyl-L-methionine = an N(6)-methyl-2'-deoxyadenosine in DNA + S-adenosyl-L-homocysteine + H(+)</text>
        <dbReference type="Rhea" id="RHEA:15197"/>
        <dbReference type="Rhea" id="RHEA-COMP:12418"/>
        <dbReference type="Rhea" id="RHEA-COMP:12419"/>
        <dbReference type="ChEBI" id="CHEBI:15378"/>
        <dbReference type="ChEBI" id="CHEBI:57856"/>
        <dbReference type="ChEBI" id="CHEBI:59789"/>
        <dbReference type="ChEBI" id="CHEBI:90615"/>
        <dbReference type="ChEBI" id="CHEBI:90616"/>
        <dbReference type="EC" id="2.1.1.72"/>
    </reaction>
</comment>
<protein>
    <recommendedName>
        <fullName evidence="1">site-specific DNA-methyltransferase (adenine-specific)</fullName>
        <ecNumber evidence="1">2.1.1.72</ecNumber>
    </recommendedName>
</protein>
<dbReference type="EC" id="2.1.1.72" evidence="1"/>
<evidence type="ECO:0000256" key="5">
    <source>
        <dbReference type="ARBA" id="ARBA00047942"/>
    </source>
</evidence>
<dbReference type="InterPro" id="IPR011639">
    <property type="entry name" value="MethylTrfase_TaqI-like_dom"/>
</dbReference>
<dbReference type="Gene3D" id="3.40.50.150">
    <property type="entry name" value="Vaccinia Virus protein VP39"/>
    <property type="match status" value="2"/>
</dbReference>
<organism evidence="7 8">
    <name type="scientific">Pseudoclavibacter caeni</name>
    <dbReference type="NCBI Taxonomy" id="908846"/>
    <lineage>
        <taxon>Bacteria</taxon>
        <taxon>Bacillati</taxon>
        <taxon>Actinomycetota</taxon>
        <taxon>Actinomycetes</taxon>
        <taxon>Micrococcales</taxon>
        <taxon>Microbacteriaceae</taxon>
        <taxon>Pseudoclavibacter</taxon>
    </lineage>
</organism>
<evidence type="ECO:0000313" key="8">
    <source>
        <dbReference type="Proteomes" id="UP000481339"/>
    </source>
</evidence>
<evidence type="ECO:0000259" key="6">
    <source>
        <dbReference type="Pfam" id="PF07669"/>
    </source>
</evidence>
<dbReference type="PANTHER" id="PTHR33841">
    <property type="entry name" value="DNA METHYLTRANSFERASE YEEA-RELATED"/>
    <property type="match status" value="1"/>
</dbReference>
<gene>
    <name evidence="7" type="ORF">F8O02_08340</name>
</gene>
<dbReference type="Proteomes" id="UP000481339">
    <property type="component" value="Unassembled WGS sequence"/>
</dbReference>
<evidence type="ECO:0000256" key="2">
    <source>
        <dbReference type="ARBA" id="ARBA00022603"/>
    </source>
</evidence>
<dbReference type="GO" id="GO:0032259">
    <property type="term" value="P:methylation"/>
    <property type="evidence" value="ECO:0007669"/>
    <property type="project" value="UniProtKB-KW"/>
</dbReference>
<comment type="caution">
    <text evidence="7">The sequence shown here is derived from an EMBL/GenBank/DDBJ whole genome shotgun (WGS) entry which is preliminary data.</text>
</comment>
<evidence type="ECO:0000256" key="4">
    <source>
        <dbReference type="ARBA" id="ARBA00022691"/>
    </source>
</evidence>
<dbReference type="EMBL" id="WBKA01000007">
    <property type="protein sequence ID" value="KAB1631365.1"/>
    <property type="molecule type" value="Genomic_DNA"/>
</dbReference>
<dbReference type="OrthoDB" id="4280289at2"/>